<organism evidence="2 3">
    <name type="scientific">Rheinheimera muenzenbergensis</name>
    <dbReference type="NCBI Taxonomy" id="1193628"/>
    <lineage>
        <taxon>Bacteria</taxon>
        <taxon>Pseudomonadati</taxon>
        <taxon>Pseudomonadota</taxon>
        <taxon>Gammaproteobacteria</taxon>
        <taxon>Chromatiales</taxon>
        <taxon>Chromatiaceae</taxon>
        <taxon>Rheinheimera</taxon>
    </lineage>
</organism>
<proteinExistence type="predicted"/>
<dbReference type="Proteomes" id="UP001375382">
    <property type="component" value="Unassembled WGS sequence"/>
</dbReference>
<keyword evidence="1" id="KW-1133">Transmembrane helix</keyword>
<dbReference type="RefSeq" id="WP_335736154.1">
    <property type="nucleotide sequence ID" value="NZ_JALAAR010000008.1"/>
</dbReference>
<sequence>MTSSDETPLKTERRKGPDLLCRAFAWLAISAWLIFLLALVLAHYARPEMDTGLVRYWGIEIRTDWRPKLTLYLQLMLWLIAALSAASLLLNYLRSRRRNDHLHLNIILLLLSCAGFLLYLYWFV</sequence>
<evidence type="ECO:0000313" key="2">
    <source>
        <dbReference type="EMBL" id="MEH8017743.1"/>
    </source>
</evidence>
<dbReference type="EMBL" id="JALAAR010000008">
    <property type="protein sequence ID" value="MEH8017743.1"/>
    <property type="molecule type" value="Genomic_DNA"/>
</dbReference>
<feature type="transmembrane region" description="Helical" evidence="1">
    <location>
        <begin position="71"/>
        <end position="90"/>
    </location>
</feature>
<protein>
    <submittedName>
        <fullName evidence="2">Uncharacterized protein</fullName>
    </submittedName>
</protein>
<name>A0ABU8C748_9GAMM</name>
<feature type="transmembrane region" description="Helical" evidence="1">
    <location>
        <begin position="102"/>
        <end position="122"/>
    </location>
</feature>
<accession>A0ABU8C748</accession>
<reference evidence="2 3" key="1">
    <citation type="journal article" date="2023" name="Ecotoxicol. Environ. Saf.">
        <title>Mercury remediation potential of mercury-resistant strain Rheinheimera metallidurans sp. nov. isolated from a municipal waste dumping site.</title>
        <authorList>
            <person name="Yadav V."/>
            <person name="Manjhi A."/>
            <person name="Vadakedath N."/>
        </authorList>
    </citation>
    <scope>NUCLEOTIDE SEQUENCE [LARGE SCALE GENOMIC DNA]</scope>
    <source>
        <strain evidence="2 3">E-49</strain>
    </source>
</reference>
<evidence type="ECO:0000313" key="3">
    <source>
        <dbReference type="Proteomes" id="UP001375382"/>
    </source>
</evidence>
<feature type="transmembrane region" description="Helical" evidence="1">
    <location>
        <begin position="23"/>
        <end position="45"/>
    </location>
</feature>
<keyword evidence="3" id="KW-1185">Reference proteome</keyword>
<evidence type="ECO:0000256" key="1">
    <source>
        <dbReference type="SAM" id="Phobius"/>
    </source>
</evidence>
<keyword evidence="1" id="KW-0472">Membrane</keyword>
<gene>
    <name evidence="2" type="ORF">MN202_10890</name>
</gene>
<keyword evidence="1" id="KW-0812">Transmembrane</keyword>
<comment type="caution">
    <text evidence="2">The sequence shown here is derived from an EMBL/GenBank/DDBJ whole genome shotgun (WGS) entry which is preliminary data.</text>
</comment>